<protein>
    <submittedName>
        <fullName evidence="1">Uncharacterized protein</fullName>
    </submittedName>
</protein>
<gene>
    <name evidence="1" type="ORF">UX70_C0001G0292</name>
</gene>
<dbReference type="KEGG" id="pwo:UX70_C0001G0292"/>
<proteinExistence type="predicted"/>
<dbReference type="STRING" id="1619007.UX70_C0001G0292"/>
<sequence>MQPGRPPMSWRRFCQISNPYSIAFDGYVNEGPRFDPDGPRMNCNHHEGVDRLATRATCAQTLLAIRQGLFKSFTTDEGELRIDAYFNDCDQDVCVTWFLLNQGCLVSNVMSPALNRLVMMEDMLDSTAGAYPFPTHLPLLQKLAWIFEPYTQFRSSGELYKKDPASYTRVVTDVELRIMRYILDGGGTLPLDTRYEVIGSRKHWTIVREIGAHARTAMFADGINSFISARELPGNAMAYVMGLMSPFIRRPVAKIIAALNDAEQCGEDRWGGSNTIWGSPRVSGSKLPLSDIIRIVESASA</sequence>
<reference evidence="1 2" key="1">
    <citation type="journal article" date="2015" name="Nature">
        <title>rRNA introns, odd ribosomes, and small enigmatic genomes across a large radiation of phyla.</title>
        <authorList>
            <person name="Brown C.T."/>
            <person name="Hug L.A."/>
            <person name="Thomas B.C."/>
            <person name="Sharon I."/>
            <person name="Castelle C.J."/>
            <person name="Singh A."/>
            <person name="Wilkins M.J."/>
            <person name="Williams K.H."/>
            <person name="Banfield J.F."/>
        </authorList>
    </citation>
    <scope>NUCLEOTIDE SEQUENCE [LARGE SCALE GENOMIC DNA]</scope>
</reference>
<evidence type="ECO:0000313" key="2">
    <source>
        <dbReference type="Proteomes" id="UP000035656"/>
    </source>
</evidence>
<dbReference type="EMBL" id="CP011209">
    <property type="protein sequence ID" value="AKM78017.1"/>
    <property type="molecule type" value="Genomic_DNA"/>
</dbReference>
<organism evidence="1 2">
    <name type="scientific">Candidatus Wolfebacteria bacterium GW2011_GWB1_47_1</name>
    <dbReference type="NCBI Taxonomy" id="1619007"/>
    <lineage>
        <taxon>Bacteria</taxon>
        <taxon>Candidatus Wolfeibacteriota</taxon>
    </lineage>
</organism>
<accession>A0A0G4ATE5</accession>
<dbReference type="Proteomes" id="UP000035656">
    <property type="component" value="Chromosome"/>
</dbReference>
<dbReference type="AlphaFoldDB" id="A0A0G4ATE5"/>
<name>A0A0G4ATE5_9BACT</name>
<evidence type="ECO:0000313" key="1">
    <source>
        <dbReference type="EMBL" id="AKM78017.1"/>
    </source>
</evidence>